<gene>
    <name evidence="1" type="ORF">BECKDK2373B_GA0170837_11283</name>
</gene>
<evidence type="ECO:0000313" key="1">
    <source>
        <dbReference type="EMBL" id="VFJ63665.1"/>
    </source>
</evidence>
<organism evidence="1">
    <name type="scientific">Candidatus Kentrum sp. DK</name>
    <dbReference type="NCBI Taxonomy" id="2126562"/>
    <lineage>
        <taxon>Bacteria</taxon>
        <taxon>Pseudomonadati</taxon>
        <taxon>Pseudomonadota</taxon>
        <taxon>Gammaproteobacteria</taxon>
        <taxon>Candidatus Kentrum</taxon>
    </lineage>
</organism>
<reference evidence="1" key="1">
    <citation type="submission" date="2019-02" db="EMBL/GenBank/DDBJ databases">
        <authorList>
            <person name="Gruber-Vodicka R. H."/>
            <person name="Seah K. B. B."/>
        </authorList>
    </citation>
    <scope>NUCLEOTIDE SEQUENCE</scope>
    <source>
        <strain evidence="1">BECK_DK47</strain>
    </source>
</reference>
<dbReference type="EMBL" id="CAADEX010000128">
    <property type="protein sequence ID" value="VFJ63665.1"/>
    <property type="molecule type" value="Genomic_DNA"/>
</dbReference>
<protein>
    <submittedName>
        <fullName evidence="1">Uncharacterized protein</fullName>
    </submittedName>
</protein>
<accession>A0A450TAC6</accession>
<proteinExistence type="predicted"/>
<sequence length="60" mass="6621">MEETLSPRRACLLMAGALELAAVHDCERMIGEFLLTEATTGRFPSPAELERRFGPTSQIV</sequence>
<dbReference type="AlphaFoldDB" id="A0A450TAC6"/>
<name>A0A450TAC6_9GAMM</name>